<dbReference type="GO" id="GO:0006508">
    <property type="term" value="P:proteolysis"/>
    <property type="evidence" value="ECO:0007669"/>
    <property type="project" value="UniProtKB-KW"/>
</dbReference>
<protein>
    <recommendedName>
        <fullName evidence="7">Calpain catalytic domain-containing protein</fullName>
    </recommendedName>
</protein>
<feature type="domain" description="Calpain catalytic" evidence="7">
    <location>
        <begin position="1"/>
        <end position="186"/>
    </location>
</feature>
<dbReference type="Proteomes" id="UP000194236">
    <property type="component" value="Unassembled WGS sequence"/>
</dbReference>
<dbReference type="GO" id="GO:0004198">
    <property type="term" value="F:calcium-dependent cysteine-type endopeptidase activity"/>
    <property type="evidence" value="ECO:0007669"/>
    <property type="project" value="InterPro"/>
</dbReference>
<dbReference type="InterPro" id="IPR001300">
    <property type="entry name" value="Peptidase_C2_calpain_cat"/>
</dbReference>
<name>A0A1Y3BJB4_EURMA</name>
<comment type="caution">
    <text evidence="6">Lacks conserved residue(s) required for the propagation of feature annotation.</text>
</comment>
<evidence type="ECO:0000256" key="6">
    <source>
        <dbReference type="PROSITE-ProRule" id="PRU00239"/>
    </source>
</evidence>
<dbReference type="Pfam" id="PF00648">
    <property type="entry name" value="Peptidase_C2"/>
    <property type="match status" value="1"/>
</dbReference>
<evidence type="ECO:0000256" key="4">
    <source>
        <dbReference type="ARBA" id="ARBA00022807"/>
    </source>
</evidence>
<dbReference type="PANTHER" id="PTHR10183">
    <property type="entry name" value="CALPAIN"/>
    <property type="match status" value="1"/>
</dbReference>
<dbReference type="InterPro" id="IPR036213">
    <property type="entry name" value="Calpain_III_sf"/>
</dbReference>
<keyword evidence="3" id="KW-0378">Hydrolase</keyword>
<evidence type="ECO:0000256" key="1">
    <source>
        <dbReference type="ARBA" id="ARBA00007623"/>
    </source>
</evidence>
<dbReference type="InterPro" id="IPR022684">
    <property type="entry name" value="Calpain_cysteine_protease"/>
</dbReference>
<dbReference type="PRINTS" id="PR00704">
    <property type="entry name" value="CALPAIN"/>
</dbReference>
<gene>
    <name evidence="8" type="ORF">BLA29_000629</name>
</gene>
<dbReference type="AlphaFoldDB" id="A0A1Y3BJB4"/>
<dbReference type="InterPro" id="IPR022683">
    <property type="entry name" value="Calpain_III"/>
</dbReference>
<dbReference type="SMART" id="SM00230">
    <property type="entry name" value="CysPc"/>
    <property type="match status" value="1"/>
</dbReference>
<evidence type="ECO:0000313" key="8">
    <source>
        <dbReference type="EMBL" id="OTF81040.1"/>
    </source>
</evidence>
<dbReference type="PROSITE" id="PS50203">
    <property type="entry name" value="CALPAIN_CAT"/>
    <property type="match status" value="1"/>
</dbReference>
<keyword evidence="2" id="KW-0645">Protease</keyword>
<dbReference type="SUPFAM" id="SSF49758">
    <property type="entry name" value="Calpain large subunit, middle domain (domain III)"/>
    <property type="match status" value="1"/>
</dbReference>
<comment type="similarity">
    <text evidence="1">Belongs to the peptidase C2 family.</text>
</comment>
<keyword evidence="4" id="KW-0788">Thiol protease</keyword>
<feature type="active site" evidence="5">
    <location>
        <position position="98"/>
    </location>
</feature>
<feature type="active site" evidence="5">
    <location>
        <position position="126"/>
    </location>
</feature>
<dbReference type="Pfam" id="PF01067">
    <property type="entry name" value="Calpain_III"/>
    <property type="match status" value="1"/>
</dbReference>
<evidence type="ECO:0000256" key="3">
    <source>
        <dbReference type="ARBA" id="ARBA00022801"/>
    </source>
</evidence>
<dbReference type="InterPro" id="IPR038765">
    <property type="entry name" value="Papain-like_cys_pep_sf"/>
</dbReference>
<dbReference type="Gene3D" id="3.90.70.10">
    <property type="entry name" value="Cysteine proteinases"/>
    <property type="match status" value="1"/>
</dbReference>
<dbReference type="EMBL" id="MUJZ01015531">
    <property type="protein sequence ID" value="OTF81040.1"/>
    <property type="molecule type" value="Genomic_DNA"/>
</dbReference>
<dbReference type="SMART" id="SM00720">
    <property type="entry name" value="calpain_III"/>
    <property type="match status" value="1"/>
</dbReference>
<evidence type="ECO:0000256" key="5">
    <source>
        <dbReference type="PIRSR" id="PIRSR622684-1"/>
    </source>
</evidence>
<dbReference type="FunFam" id="3.90.70.10:FF:000001">
    <property type="entry name" value="Calpain-1 catalytic subunit"/>
    <property type="match status" value="1"/>
</dbReference>
<organism evidence="8 9">
    <name type="scientific">Euroglyphus maynei</name>
    <name type="common">Mayne's house dust mite</name>
    <dbReference type="NCBI Taxonomy" id="6958"/>
    <lineage>
        <taxon>Eukaryota</taxon>
        <taxon>Metazoa</taxon>
        <taxon>Ecdysozoa</taxon>
        <taxon>Arthropoda</taxon>
        <taxon>Chelicerata</taxon>
        <taxon>Arachnida</taxon>
        <taxon>Acari</taxon>
        <taxon>Acariformes</taxon>
        <taxon>Sarcoptiformes</taxon>
        <taxon>Astigmata</taxon>
        <taxon>Psoroptidia</taxon>
        <taxon>Analgoidea</taxon>
        <taxon>Pyroglyphidae</taxon>
        <taxon>Pyroglyphinae</taxon>
        <taxon>Euroglyphus</taxon>
    </lineage>
</organism>
<proteinExistence type="inferred from homology"/>
<dbReference type="GO" id="GO:0005737">
    <property type="term" value="C:cytoplasm"/>
    <property type="evidence" value="ECO:0007669"/>
    <property type="project" value="TreeGrafter"/>
</dbReference>
<evidence type="ECO:0000259" key="7">
    <source>
        <dbReference type="PROSITE" id="PS50203"/>
    </source>
</evidence>
<comment type="caution">
    <text evidence="8">The sequence shown here is derived from an EMBL/GenBank/DDBJ whole genome shotgun (WGS) entry which is preliminary data.</text>
</comment>
<reference evidence="8 9" key="1">
    <citation type="submission" date="2017-03" db="EMBL/GenBank/DDBJ databases">
        <title>Genome Survey of Euroglyphus maynei.</title>
        <authorList>
            <person name="Arlian L.G."/>
            <person name="Morgan M.S."/>
            <person name="Rider S.D."/>
        </authorList>
    </citation>
    <scope>NUCLEOTIDE SEQUENCE [LARGE SCALE GENOMIC DNA]</scope>
    <source>
        <strain evidence="8">Arlian Lab</strain>
        <tissue evidence="8">Whole body</tissue>
    </source>
</reference>
<dbReference type="OrthoDB" id="424753at2759"/>
<sequence>MMHSEDVNEFWGALLEKAYAKLHGSYESLKGGTTSEAMEDFTGGLTEHYEIQTDECPPNLFTIMLKAHQRSSFMGCSISVEDASQMEAVMHNGLIKGHAYSITSVKYVHVDHVRVQGKLPLVRIRNPWGNEAEWTGAWSDKSREWTIVSPEEKQRIGLTFDADGEFWMSFADFQKNFTNIEITNLTPDSLDDGEFVGFKKAWQVNYFEGQWIPGVSAGGCRNHLDTFYLNPQYMITLTDQDDDDELCTCVIALMQKNHRIKRKMGLDNLTIGFVIYEVNENSYGVLRLDYYSYLLIESLYHHL</sequence>
<evidence type="ECO:0000256" key="2">
    <source>
        <dbReference type="ARBA" id="ARBA00022670"/>
    </source>
</evidence>
<dbReference type="PANTHER" id="PTHR10183:SF433">
    <property type="entry name" value="CALPAIN-A-RELATED"/>
    <property type="match status" value="1"/>
</dbReference>
<dbReference type="InterPro" id="IPR022682">
    <property type="entry name" value="Calpain_domain_III"/>
</dbReference>
<evidence type="ECO:0000313" key="9">
    <source>
        <dbReference type="Proteomes" id="UP000194236"/>
    </source>
</evidence>
<dbReference type="CDD" id="cd00044">
    <property type="entry name" value="CysPc"/>
    <property type="match status" value="1"/>
</dbReference>
<dbReference type="Gene3D" id="2.60.120.380">
    <property type="match status" value="1"/>
</dbReference>
<dbReference type="SUPFAM" id="SSF54001">
    <property type="entry name" value="Cysteine proteinases"/>
    <property type="match status" value="1"/>
</dbReference>
<accession>A0A1Y3BJB4</accession>
<keyword evidence="9" id="KW-1185">Reference proteome</keyword>